<dbReference type="InterPro" id="IPR044612">
    <property type="entry name" value="ARL2/3"/>
</dbReference>
<feature type="binding site" evidence="5">
    <location>
        <begin position="18"/>
        <end position="25"/>
    </location>
    <ligand>
        <name>GTP</name>
        <dbReference type="ChEBI" id="CHEBI:37565"/>
    </ligand>
</feature>
<evidence type="ECO:0000313" key="8">
    <source>
        <dbReference type="EMBL" id="KII66089.1"/>
    </source>
</evidence>
<keyword evidence="2" id="KW-0449">Lipoprotein</keyword>
<dbReference type="NCBIfam" id="TIGR00231">
    <property type="entry name" value="small_GTP"/>
    <property type="match status" value="1"/>
</dbReference>
<keyword evidence="6" id="KW-0460">Magnesium</keyword>
<keyword evidence="3 5" id="KW-0547">Nucleotide-binding</keyword>
<feature type="binding site" evidence="6">
    <location>
        <position position="43"/>
    </location>
    <ligand>
        <name>Mg(2+)</name>
        <dbReference type="ChEBI" id="CHEBI:18420"/>
    </ligand>
</feature>
<keyword evidence="4 5" id="KW-0342">GTP-binding</keyword>
<dbReference type="AlphaFoldDB" id="A0A0C2IKZ4"/>
<feature type="binding site" evidence="6">
    <location>
        <position position="25"/>
    </location>
    <ligand>
        <name>Mg(2+)</name>
        <dbReference type="ChEBI" id="CHEBI:18420"/>
    </ligand>
</feature>
<evidence type="ECO:0000256" key="2">
    <source>
        <dbReference type="ARBA" id="ARBA00022707"/>
    </source>
</evidence>
<feature type="binding site" evidence="5">
    <location>
        <position position="65"/>
    </location>
    <ligand>
        <name>GTP</name>
        <dbReference type="ChEBI" id="CHEBI:37565"/>
    </ligand>
</feature>
<keyword evidence="2" id="KW-0519">Myristate</keyword>
<dbReference type="PRINTS" id="PR00328">
    <property type="entry name" value="SAR1GTPBP"/>
</dbReference>
<name>A0A0C2IKZ4_THEKT</name>
<dbReference type="EMBL" id="JWZT01003614">
    <property type="protein sequence ID" value="KII66089.1"/>
    <property type="molecule type" value="Genomic_DNA"/>
</dbReference>
<evidence type="ECO:0000313" key="9">
    <source>
        <dbReference type="Proteomes" id="UP000031668"/>
    </source>
</evidence>
<dbReference type="InterPro" id="IPR005225">
    <property type="entry name" value="Small_GTP-bd"/>
</dbReference>
<protein>
    <submittedName>
        <fullName evidence="8">ADP-ribosylation factor-like protein 3</fullName>
    </submittedName>
</protein>
<dbReference type="PROSITE" id="PS51417">
    <property type="entry name" value="ARF"/>
    <property type="match status" value="1"/>
</dbReference>
<evidence type="ECO:0000256" key="6">
    <source>
        <dbReference type="PIRSR" id="PIRSR606689-2"/>
    </source>
</evidence>
<evidence type="ECO:0000256" key="7">
    <source>
        <dbReference type="RuleBase" id="RU003925"/>
    </source>
</evidence>
<dbReference type="GO" id="GO:0046872">
    <property type="term" value="F:metal ion binding"/>
    <property type="evidence" value="ECO:0007669"/>
    <property type="project" value="UniProtKB-KW"/>
</dbReference>
<evidence type="ECO:0000256" key="4">
    <source>
        <dbReference type="ARBA" id="ARBA00023134"/>
    </source>
</evidence>
<evidence type="ECO:0000256" key="5">
    <source>
        <dbReference type="PIRSR" id="PIRSR606689-1"/>
    </source>
</evidence>
<dbReference type="GO" id="GO:0005525">
    <property type="term" value="F:GTP binding"/>
    <property type="evidence" value="ECO:0007669"/>
    <property type="project" value="UniProtKB-KW"/>
</dbReference>
<dbReference type="SMART" id="SM00177">
    <property type="entry name" value="ARF"/>
    <property type="match status" value="1"/>
</dbReference>
<organism evidence="8 9">
    <name type="scientific">Thelohanellus kitauei</name>
    <name type="common">Myxosporean</name>
    <dbReference type="NCBI Taxonomy" id="669202"/>
    <lineage>
        <taxon>Eukaryota</taxon>
        <taxon>Metazoa</taxon>
        <taxon>Cnidaria</taxon>
        <taxon>Myxozoa</taxon>
        <taxon>Myxosporea</taxon>
        <taxon>Bivalvulida</taxon>
        <taxon>Platysporina</taxon>
        <taxon>Myxobolidae</taxon>
        <taxon>Thelohanellus</taxon>
    </lineage>
</organism>
<keyword evidence="9" id="KW-1185">Reference proteome</keyword>
<sequence length="175" mass="19417">MGNTHSKHEYELGIVVLGMESSGKTYLVNKMMDKNDDRPTQPTLTFGEHHYPLKGKIIRLVECGGSEQIQQLWSHYLESIKGLIFVVDSTGADKFQTAGELLKTACLRCRDKTPILLVCTKSDLEGAVTPDEVASKMQIGDVKQPVKPISVSAKTNQGLQDIHAWIKATYKNKDT</sequence>
<dbReference type="GO" id="GO:0003924">
    <property type="term" value="F:GTPase activity"/>
    <property type="evidence" value="ECO:0007669"/>
    <property type="project" value="InterPro"/>
</dbReference>
<accession>A0A0C2IKZ4</accession>
<evidence type="ECO:0000256" key="1">
    <source>
        <dbReference type="ARBA" id="ARBA00010290"/>
    </source>
</evidence>
<keyword evidence="6" id="KW-0479">Metal-binding</keyword>
<dbReference type="Gene3D" id="3.40.50.300">
    <property type="entry name" value="P-loop containing nucleotide triphosphate hydrolases"/>
    <property type="match status" value="1"/>
</dbReference>
<comment type="caution">
    <text evidence="8">The sequence shown here is derived from an EMBL/GenBank/DDBJ whole genome shotgun (WGS) entry which is preliminary data.</text>
</comment>
<reference evidence="8 9" key="1">
    <citation type="journal article" date="2014" name="Genome Biol. Evol.">
        <title>The genome of the myxosporean Thelohanellus kitauei shows adaptations to nutrient acquisition within its fish host.</title>
        <authorList>
            <person name="Yang Y."/>
            <person name="Xiong J."/>
            <person name="Zhou Z."/>
            <person name="Huo F."/>
            <person name="Miao W."/>
            <person name="Ran C."/>
            <person name="Liu Y."/>
            <person name="Zhang J."/>
            <person name="Feng J."/>
            <person name="Wang M."/>
            <person name="Wang M."/>
            <person name="Wang L."/>
            <person name="Yao B."/>
        </authorList>
    </citation>
    <scope>NUCLEOTIDE SEQUENCE [LARGE SCALE GENOMIC DNA]</scope>
    <source>
        <strain evidence="8">Wuqing</strain>
    </source>
</reference>
<gene>
    <name evidence="8" type="ORF">RF11_08750</name>
</gene>
<dbReference type="PANTHER" id="PTHR45697">
    <property type="entry name" value="ADP-RIBOSYLATION FACTOR-LIKE PROTEIN 2-RELATED"/>
    <property type="match status" value="1"/>
</dbReference>
<evidence type="ECO:0000256" key="3">
    <source>
        <dbReference type="ARBA" id="ARBA00022741"/>
    </source>
</evidence>
<proteinExistence type="inferred from homology"/>
<dbReference type="SUPFAM" id="SSF52540">
    <property type="entry name" value="P-loop containing nucleoside triphosphate hydrolases"/>
    <property type="match status" value="1"/>
</dbReference>
<dbReference type="OrthoDB" id="2011769at2759"/>
<comment type="similarity">
    <text evidence="1 7">Belongs to the small GTPase superfamily. Arf family.</text>
</comment>
<dbReference type="InterPro" id="IPR027417">
    <property type="entry name" value="P-loop_NTPase"/>
</dbReference>
<dbReference type="InterPro" id="IPR006689">
    <property type="entry name" value="Small_GTPase_ARF/SAR"/>
</dbReference>
<dbReference type="Proteomes" id="UP000031668">
    <property type="component" value="Unassembled WGS sequence"/>
</dbReference>
<dbReference type="Pfam" id="PF00025">
    <property type="entry name" value="Arf"/>
    <property type="match status" value="1"/>
</dbReference>